<organism evidence="1 2">
    <name type="scientific">Panagrolaimus superbus</name>
    <dbReference type="NCBI Taxonomy" id="310955"/>
    <lineage>
        <taxon>Eukaryota</taxon>
        <taxon>Metazoa</taxon>
        <taxon>Ecdysozoa</taxon>
        <taxon>Nematoda</taxon>
        <taxon>Chromadorea</taxon>
        <taxon>Rhabditida</taxon>
        <taxon>Tylenchina</taxon>
        <taxon>Panagrolaimomorpha</taxon>
        <taxon>Panagrolaimoidea</taxon>
        <taxon>Panagrolaimidae</taxon>
        <taxon>Panagrolaimus</taxon>
    </lineage>
</organism>
<evidence type="ECO:0000313" key="1">
    <source>
        <dbReference type="Proteomes" id="UP000887577"/>
    </source>
</evidence>
<sequence length="224" mass="26071">MVLRGNVLVVVTVEKLSQKNGILSLYSAETSVEPFTWELSRRKPWFKIHVNDEFEIGSSQFLTTTLRYIHSAKLTKLDLNYHSIDFGDFKKLVSSYTIKTFIGGPVYRINVDGEKVNLRLDEILKELPNIETCEIYQGDMSSNAVEYKKLTKLPRFMKLQKFTFRDLSSLFNVLNFTGFIKTNPNVSFVLKYNYVSRIQKNNIRTREKQLRESLPSNCNVVVEY</sequence>
<name>A0A914YJX2_9BILA</name>
<reference evidence="2" key="1">
    <citation type="submission" date="2022-11" db="UniProtKB">
        <authorList>
            <consortium name="WormBaseParasite"/>
        </authorList>
    </citation>
    <scope>IDENTIFICATION</scope>
</reference>
<protein>
    <submittedName>
        <fullName evidence="2">FTH domain-containing protein</fullName>
    </submittedName>
</protein>
<dbReference type="AlphaFoldDB" id="A0A914YJX2"/>
<keyword evidence="1" id="KW-1185">Reference proteome</keyword>
<evidence type="ECO:0000313" key="2">
    <source>
        <dbReference type="WBParaSite" id="PSU_v2.g19620.t1"/>
    </source>
</evidence>
<dbReference type="Proteomes" id="UP000887577">
    <property type="component" value="Unplaced"/>
</dbReference>
<accession>A0A914YJX2</accession>
<dbReference type="WBParaSite" id="PSU_v2.g19620.t1">
    <property type="protein sequence ID" value="PSU_v2.g19620.t1"/>
    <property type="gene ID" value="PSU_v2.g19620"/>
</dbReference>
<proteinExistence type="predicted"/>